<sequence>MFRKIISSLRARTSNLERSDAGHEAVGQALLISIGVAGMLAAGRLAEVSTTGMQTLMDALNR</sequence>
<dbReference type="EMBL" id="JBITLV010000005">
    <property type="protein sequence ID" value="MFI7588581.1"/>
    <property type="molecule type" value="Genomic_DNA"/>
</dbReference>
<protein>
    <submittedName>
        <fullName evidence="1">Uncharacterized protein</fullName>
    </submittedName>
</protein>
<proteinExistence type="predicted"/>
<dbReference type="RefSeq" id="WP_398282433.1">
    <property type="nucleotide sequence ID" value="NZ_JBITLV010000005.1"/>
</dbReference>
<reference evidence="1 2" key="1">
    <citation type="submission" date="2024-10" db="EMBL/GenBank/DDBJ databases">
        <title>The Natural Products Discovery Center: Release of the First 8490 Sequenced Strains for Exploring Actinobacteria Biosynthetic Diversity.</title>
        <authorList>
            <person name="Kalkreuter E."/>
            <person name="Kautsar S.A."/>
            <person name="Yang D."/>
            <person name="Bader C.D."/>
            <person name="Teijaro C.N."/>
            <person name="Fluegel L."/>
            <person name="Davis C.M."/>
            <person name="Simpson J.R."/>
            <person name="Lauterbach L."/>
            <person name="Steele A.D."/>
            <person name="Gui C."/>
            <person name="Meng S."/>
            <person name="Li G."/>
            <person name="Viehrig K."/>
            <person name="Ye F."/>
            <person name="Su P."/>
            <person name="Kiefer A.F."/>
            <person name="Nichols A."/>
            <person name="Cepeda A.J."/>
            <person name="Yan W."/>
            <person name="Fan B."/>
            <person name="Jiang Y."/>
            <person name="Adhikari A."/>
            <person name="Zheng C.-J."/>
            <person name="Schuster L."/>
            <person name="Cowan T.M."/>
            <person name="Smanski M.J."/>
            <person name="Chevrette M.G."/>
            <person name="De Carvalho L.P.S."/>
            <person name="Shen B."/>
        </authorList>
    </citation>
    <scope>NUCLEOTIDE SEQUENCE [LARGE SCALE GENOMIC DNA]</scope>
    <source>
        <strain evidence="1 2">NPDC049639</strain>
    </source>
</reference>
<dbReference type="Proteomes" id="UP001612915">
    <property type="component" value="Unassembled WGS sequence"/>
</dbReference>
<gene>
    <name evidence="1" type="ORF">ACIB24_16040</name>
</gene>
<name>A0ABW8AQD3_9ACTN</name>
<comment type="caution">
    <text evidence="1">The sequence shown here is derived from an EMBL/GenBank/DDBJ whole genome shotgun (WGS) entry which is preliminary data.</text>
</comment>
<evidence type="ECO:0000313" key="1">
    <source>
        <dbReference type="EMBL" id="MFI7588581.1"/>
    </source>
</evidence>
<organism evidence="1 2">
    <name type="scientific">Spongisporangium articulatum</name>
    <dbReference type="NCBI Taxonomy" id="3362603"/>
    <lineage>
        <taxon>Bacteria</taxon>
        <taxon>Bacillati</taxon>
        <taxon>Actinomycetota</taxon>
        <taxon>Actinomycetes</taxon>
        <taxon>Kineosporiales</taxon>
        <taxon>Kineosporiaceae</taxon>
        <taxon>Spongisporangium</taxon>
    </lineage>
</organism>
<evidence type="ECO:0000313" key="2">
    <source>
        <dbReference type="Proteomes" id="UP001612915"/>
    </source>
</evidence>
<accession>A0ABW8AQD3</accession>
<keyword evidence="2" id="KW-1185">Reference proteome</keyword>